<keyword evidence="4" id="KW-0067">ATP-binding</keyword>
<reference evidence="6" key="1">
    <citation type="submission" date="2018-05" db="EMBL/GenBank/DDBJ databases">
        <authorList>
            <person name="Lanie J.A."/>
            <person name="Ng W.-L."/>
            <person name="Kazmierczak K.M."/>
            <person name="Andrzejewski T.M."/>
            <person name="Davidsen T.M."/>
            <person name="Wayne K.J."/>
            <person name="Tettelin H."/>
            <person name="Glass J.I."/>
            <person name="Rusch D."/>
            <person name="Podicherti R."/>
            <person name="Tsui H.-C.T."/>
            <person name="Winkler M.E."/>
        </authorList>
    </citation>
    <scope>NUCLEOTIDE SEQUENCE</scope>
</reference>
<dbReference type="SUPFAM" id="SSF52540">
    <property type="entry name" value="P-loop containing nucleoside triphosphate hydrolases"/>
    <property type="match status" value="1"/>
</dbReference>
<dbReference type="PANTHER" id="PTHR42711">
    <property type="entry name" value="ABC TRANSPORTER ATP-BINDING PROTEIN"/>
    <property type="match status" value="1"/>
</dbReference>
<dbReference type="InterPro" id="IPR025302">
    <property type="entry name" value="DrrA1/2-like_C"/>
</dbReference>
<dbReference type="InterPro" id="IPR017871">
    <property type="entry name" value="ABC_transporter-like_CS"/>
</dbReference>
<evidence type="ECO:0000313" key="6">
    <source>
        <dbReference type="EMBL" id="SUZ73670.1"/>
    </source>
</evidence>
<evidence type="ECO:0000256" key="1">
    <source>
        <dbReference type="ARBA" id="ARBA00005417"/>
    </source>
</evidence>
<dbReference type="InterPro" id="IPR050763">
    <property type="entry name" value="ABC_transporter_ATP-binding"/>
</dbReference>
<dbReference type="GO" id="GO:0016887">
    <property type="term" value="F:ATP hydrolysis activity"/>
    <property type="evidence" value="ECO:0007669"/>
    <property type="project" value="InterPro"/>
</dbReference>
<evidence type="ECO:0000259" key="5">
    <source>
        <dbReference type="PROSITE" id="PS50893"/>
    </source>
</evidence>
<dbReference type="InterPro" id="IPR003439">
    <property type="entry name" value="ABC_transporter-like_ATP-bd"/>
</dbReference>
<evidence type="ECO:0000256" key="4">
    <source>
        <dbReference type="ARBA" id="ARBA00022840"/>
    </source>
</evidence>
<dbReference type="PROSITE" id="PS50893">
    <property type="entry name" value="ABC_TRANSPORTER_2"/>
    <property type="match status" value="1"/>
</dbReference>
<dbReference type="InterPro" id="IPR003593">
    <property type="entry name" value="AAA+_ATPase"/>
</dbReference>
<keyword evidence="2" id="KW-0813">Transport</keyword>
<dbReference type="Pfam" id="PF13732">
    <property type="entry name" value="DrrA1-3_C"/>
    <property type="match status" value="1"/>
</dbReference>
<evidence type="ECO:0000256" key="2">
    <source>
        <dbReference type="ARBA" id="ARBA00022448"/>
    </source>
</evidence>
<dbReference type="PROSITE" id="PS00211">
    <property type="entry name" value="ABC_TRANSPORTER_1"/>
    <property type="match status" value="1"/>
</dbReference>
<accession>A0A381Q3L0</accession>
<name>A0A381Q3L0_9ZZZZ</name>
<dbReference type="AlphaFoldDB" id="A0A381Q3L0"/>
<dbReference type="InterPro" id="IPR027417">
    <property type="entry name" value="P-loop_NTPase"/>
</dbReference>
<sequence length="311" mass="34604">VPAAIEIRDLRKSYDDTVALQGIDLTIEPGEFYGLLGPNGAGKTTTIGLITGLVRMEKGSISVFGKDIIRDYRFTRSKIGLSPQEFTSDWFFSIERLLIFQAGYYGIPKKEAEPKVIELLEKFGLAEKRETKMRQLSGGMKRRFQIAKALVNDPDILILDEPTAGVDVELRHMLWDLLRELHQQGKTILLTTHYIEEAEQLCERVSIINDGSIVSEGTPQELISSLGKGIIEVSLSGWDGSHEAQMSDFDFVFEPETDGDRLIFSVDNPGKELPHIVAALSSNGCHIHEVKINKSSLEDVFIAITGRGIND</sequence>
<dbReference type="SMART" id="SM00382">
    <property type="entry name" value="AAA"/>
    <property type="match status" value="1"/>
</dbReference>
<dbReference type="EMBL" id="UINC01001186">
    <property type="protein sequence ID" value="SUZ73670.1"/>
    <property type="molecule type" value="Genomic_DNA"/>
</dbReference>
<proteinExistence type="inferred from homology"/>
<dbReference type="GO" id="GO:0005524">
    <property type="term" value="F:ATP binding"/>
    <property type="evidence" value="ECO:0007669"/>
    <property type="project" value="UniProtKB-KW"/>
</dbReference>
<comment type="similarity">
    <text evidence="1">Belongs to the ABC transporter superfamily.</text>
</comment>
<dbReference type="Pfam" id="PF00005">
    <property type="entry name" value="ABC_tran"/>
    <property type="match status" value="1"/>
</dbReference>
<organism evidence="6">
    <name type="scientific">marine metagenome</name>
    <dbReference type="NCBI Taxonomy" id="408172"/>
    <lineage>
        <taxon>unclassified sequences</taxon>
        <taxon>metagenomes</taxon>
        <taxon>ecological metagenomes</taxon>
    </lineage>
</organism>
<protein>
    <recommendedName>
        <fullName evidence="5">ABC transporter domain-containing protein</fullName>
    </recommendedName>
</protein>
<feature type="domain" description="ABC transporter" evidence="5">
    <location>
        <begin position="5"/>
        <end position="235"/>
    </location>
</feature>
<evidence type="ECO:0000256" key="3">
    <source>
        <dbReference type="ARBA" id="ARBA00022741"/>
    </source>
</evidence>
<gene>
    <name evidence="6" type="ORF">METZ01_LOCUS26524</name>
</gene>
<keyword evidence="3" id="KW-0547">Nucleotide-binding</keyword>
<dbReference type="PANTHER" id="PTHR42711:SF5">
    <property type="entry name" value="ABC TRANSPORTER ATP-BINDING PROTEIN NATA"/>
    <property type="match status" value="1"/>
</dbReference>
<dbReference type="Gene3D" id="3.40.50.300">
    <property type="entry name" value="P-loop containing nucleotide triphosphate hydrolases"/>
    <property type="match status" value="1"/>
</dbReference>
<feature type="non-terminal residue" evidence="6">
    <location>
        <position position="1"/>
    </location>
</feature>